<keyword evidence="1" id="KW-0378">Hydrolase</keyword>
<keyword evidence="2" id="KW-1185">Reference proteome</keyword>
<proteinExistence type="predicted"/>
<evidence type="ECO:0000313" key="1">
    <source>
        <dbReference type="EMBL" id="TFK76619.1"/>
    </source>
</evidence>
<gene>
    <name evidence="1" type="ORF">BDN72DRAFT_149</name>
</gene>
<name>A0ACD3BG30_9AGAR</name>
<evidence type="ECO:0000313" key="2">
    <source>
        <dbReference type="Proteomes" id="UP000308600"/>
    </source>
</evidence>
<sequence>MPPLSTSRDFQHCVCQDLLLNISAHEDMRPCLKEVDACLVRLGWDTPSHMWVVDDPTVLAIVIAASRNADLHRDILLAQLDSQVKLASTTAYRAVQQLCAFFLDHPEYMNTRAAAGNSDSVKGFKHALDVLGSMEFRAPPRKAGKGKNVQVEDTLLTQVFMESTCVPETAAERDVLVQRISKTLQEILEVCFIELRVAERKEDLIEMLHLPASRRAPDELTRPDRPAHLFDTDDIEGFGIWQILISQRAERNLRKLRKKERVLFDRAYEKLQQLSHGHLGDQGILSGVDGIPIYIAKPAHGLRIVYHIYCVPSSRKGEEIQAIRIFGFYEPKQIKLHIWNTVSCQLGKNDEEFIQRCSLHPSNYVIGEASYIPATFEPQTRSSPAVLPPVGNQSPGDLDELHGTIHQKYTHFSKKFLDAIIGDIAITFPFQLYMEERRVVEYPHTSYVIGRSGSGKTTIILLKILLVERNYWNGTSPSKRRPRQMFVTKSHLLANRVEHQFYNYASATLPDLASRPTQDVDDFTNLLDYDDNQATFGLSKNNLPLKFSELEDHHFPLFITFDDLCNLIEGDLTSVIGSRKKPLVNWSTFQQHYWSHMPEPLKKGVDPTAVYSEFLGVIKGSEEAYNSQIKVLDLSTYEALGEQHSSFIGKRTQIYSLFEKYSKLKQERQEEDIADRTIHIVQSLMDEEAGKPCTDNKVDWIYVDEAQDNLLLDSLILHAICSNGDHMIWAGDTAQTIAAGSSFKFDELKAFLYRTNEKTMSLKAHTFHLSTNFRSHAGIINCAQSVIDLIVEFWPNSIDKLTPEVGVVSGPRPVWLKTREGSNEHVDNYLEKMSTQSIEFGAEQCILVHNEKALQSFQQKFGQLGIVLTLLDSKGLEFNDVLLYNFFQDSHSDETKWRHVLTNTQSFHSNPSEYVGLCQELKLLYVAITRARKNFWIADTSPVGDMIKQFWLSQGLIQELTLGVEILSFGRSSNREEWALRGKAMFDAKKYEDAARCYQHAGYTHLEEIAWAYKLRQDAWPMTGSRKSKTFIQAAEAFHRSAHHQSNEKYRLPFARLAADCFLQVGLVQKAVDTMLAVKEYTQAAMTLYEAGKIDESVALVRRYPNEIEPAARETITTSAKEKYFRELAFSKARQLFETTKDAVGYLKERKFDLETIGFLEWAGEVSTAAKLHTIKGRFADAIKLLSRHARHPCRSNHDPEIPTKSKHPAKEITRYVGEYTLELLWRSQPFGVAATRHGALVNEVLTTMAEIKWPFTPEVQKQIEMFKYLRNGLDSVDSLQKLGEGFQTTCWYAYMRCLSVALRQFPDDKNIHQIHSYLSRYRDFINSLAEMSKGDGFGQSTLTENLARLFGFRETENKVWIPAGTFFSEGLSDDSKYQGENGTALSRHEFTVHFRRVLSQWLVNELKSHSVRCQKLPQMSPHFLLQSPDCRFSPRSLSSRGPPVKQNPQRHILSLQFEILTLGGPDCEALVQCVLTYPALRCRVLT</sequence>
<organism evidence="1 2">
    <name type="scientific">Pluteus cervinus</name>
    <dbReference type="NCBI Taxonomy" id="181527"/>
    <lineage>
        <taxon>Eukaryota</taxon>
        <taxon>Fungi</taxon>
        <taxon>Dikarya</taxon>
        <taxon>Basidiomycota</taxon>
        <taxon>Agaricomycotina</taxon>
        <taxon>Agaricomycetes</taxon>
        <taxon>Agaricomycetidae</taxon>
        <taxon>Agaricales</taxon>
        <taxon>Pluteineae</taxon>
        <taxon>Pluteaceae</taxon>
        <taxon>Pluteus</taxon>
    </lineage>
</organism>
<accession>A0ACD3BG30</accession>
<dbReference type="EMBL" id="ML208259">
    <property type="protein sequence ID" value="TFK76619.1"/>
    <property type="molecule type" value="Genomic_DNA"/>
</dbReference>
<protein>
    <submittedName>
        <fullName evidence="1">P-loop containing nucleoside triphosphate hydrolase protein</fullName>
    </submittedName>
</protein>
<reference evidence="1 2" key="1">
    <citation type="journal article" date="2019" name="Nat. Ecol. Evol.">
        <title>Megaphylogeny resolves global patterns of mushroom evolution.</title>
        <authorList>
            <person name="Varga T."/>
            <person name="Krizsan K."/>
            <person name="Foldi C."/>
            <person name="Dima B."/>
            <person name="Sanchez-Garcia M."/>
            <person name="Sanchez-Ramirez S."/>
            <person name="Szollosi G.J."/>
            <person name="Szarkandi J.G."/>
            <person name="Papp V."/>
            <person name="Albert L."/>
            <person name="Andreopoulos W."/>
            <person name="Angelini C."/>
            <person name="Antonin V."/>
            <person name="Barry K.W."/>
            <person name="Bougher N.L."/>
            <person name="Buchanan P."/>
            <person name="Buyck B."/>
            <person name="Bense V."/>
            <person name="Catcheside P."/>
            <person name="Chovatia M."/>
            <person name="Cooper J."/>
            <person name="Damon W."/>
            <person name="Desjardin D."/>
            <person name="Finy P."/>
            <person name="Geml J."/>
            <person name="Haridas S."/>
            <person name="Hughes K."/>
            <person name="Justo A."/>
            <person name="Karasinski D."/>
            <person name="Kautmanova I."/>
            <person name="Kiss B."/>
            <person name="Kocsube S."/>
            <person name="Kotiranta H."/>
            <person name="LaButti K.M."/>
            <person name="Lechner B.E."/>
            <person name="Liimatainen K."/>
            <person name="Lipzen A."/>
            <person name="Lukacs Z."/>
            <person name="Mihaltcheva S."/>
            <person name="Morgado L.N."/>
            <person name="Niskanen T."/>
            <person name="Noordeloos M.E."/>
            <person name="Ohm R.A."/>
            <person name="Ortiz-Santana B."/>
            <person name="Ovrebo C."/>
            <person name="Racz N."/>
            <person name="Riley R."/>
            <person name="Savchenko A."/>
            <person name="Shiryaev A."/>
            <person name="Soop K."/>
            <person name="Spirin V."/>
            <person name="Szebenyi C."/>
            <person name="Tomsovsky M."/>
            <person name="Tulloss R.E."/>
            <person name="Uehling J."/>
            <person name="Grigoriev I.V."/>
            <person name="Vagvolgyi C."/>
            <person name="Papp T."/>
            <person name="Martin F.M."/>
            <person name="Miettinen O."/>
            <person name="Hibbett D.S."/>
            <person name="Nagy L.G."/>
        </authorList>
    </citation>
    <scope>NUCLEOTIDE SEQUENCE [LARGE SCALE GENOMIC DNA]</scope>
    <source>
        <strain evidence="1 2">NL-1719</strain>
    </source>
</reference>
<dbReference type="Proteomes" id="UP000308600">
    <property type="component" value="Unassembled WGS sequence"/>
</dbReference>